<dbReference type="CDD" id="cd07043">
    <property type="entry name" value="STAS_anti-anti-sigma_factors"/>
    <property type="match status" value="1"/>
</dbReference>
<protein>
    <recommendedName>
        <fullName evidence="1">STAS domain-containing protein</fullName>
    </recommendedName>
</protein>
<evidence type="ECO:0000259" key="1">
    <source>
        <dbReference type="PROSITE" id="PS50801"/>
    </source>
</evidence>
<accession>A0A381WZJ6</accession>
<dbReference type="Pfam" id="PF01740">
    <property type="entry name" value="STAS"/>
    <property type="match status" value="1"/>
</dbReference>
<gene>
    <name evidence="2" type="ORF">METZ01_LOCUS110616</name>
</gene>
<sequence>MSTKTLTTAIEKIAPTAILKIDGPFNDFHAKEIIEIIDDLLEQEFVHFIINFDQCIEVNNYGVSVLISLIGSINAKKGKLIFTNVDQHLEKKLKMMGLAAYAEFYSEDKVALESLIEKH</sequence>
<reference evidence="2" key="1">
    <citation type="submission" date="2018-05" db="EMBL/GenBank/DDBJ databases">
        <authorList>
            <person name="Lanie J.A."/>
            <person name="Ng W.-L."/>
            <person name="Kazmierczak K.M."/>
            <person name="Andrzejewski T.M."/>
            <person name="Davidsen T.M."/>
            <person name="Wayne K.J."/>
            <person name="Tettelin H."/>
            <person name="Glass J.I."/>
            <person name="Rusch D."/>
            <person name="Podicherti R."/>
            <person name="Tsui H.-C.T."/>
            <person name="Winkler M.E."/>
        </authorList>
    </citation>
    <scope>NUCLEOTIDE SEQUENCE</scope>
</reference>
<dbReference type="InterPro" id="IPR036513">
    <property type="entry name" value="STAS_dom_sf"/>
</dbReference>
<dbReference type="SUPFAM" id="SSF52091">
    <property type="entry name" value="SpoIIaa-like"/>
    <property type="match status" value="1"/>
</dbReference>
<name>A0A381WZJ6_9ZZZZ</name>
<evidence type="ECO:0000313" key="2">
    <source>
        <dbReference type="EMBL" id="SVA57762.1"/>
    </source>
</evidence>
<dbReference type="AlphaFoldDB" id="A0A381WZJ6"/>
<dbReference type="EMBL" id="UINC01013355">
    <property type="protein sequence ID" value="SVA57762.1"/>
    <property type="molecule type" value="Genomic_DNA"/>
</dbReference>
<feature type="domain" description="STAS" evidence="1">
    <location>
        <begin position="6"/>
        <end position="115"/>
    </location>
</feature>
<dbReference type="InterPro" id="IPR002645">
    <property type="entry name" value="STAS_dom"/>
</dbReference>
<proteinExistence type="predicted"/>
<dbReference type="Gene3D" id="3.30.750.24">
    <property type="entry name" value="STAS domain"/>
    <property type="match status" value="1"/>
</dbReference>
<dbReference type="PROSITE" id="PS50801">
    <property type="entry name" value="STAS"/>
    <property type="match status" value="1"/>
</dbReference>
<organism evidence="2">
    <name type="scientific">marine metagenome</name>
    <dbReference type="NCBI Taxonomy" id="408172"/>
    <lineage>
        <taxon>unclassified sequences</taxon>
        <taxon>metagenomes</taxon>
        <taxon>ecological metagenomes</taxon>
    </lineage>
</organism>